<dbReference type="SUPFAM" id="SSF54534">
    <property type="entry name" value="FKBP-like"/>
    <property type="match status" value="1"/>
</dbReference>
<dbReference type="RefSeq" id="WP_014808169.1">
    <property type="nucleotide sequence ID" value="NC_018025.1"/>
</dbReference>
<organism evidence="9 10">
    <name type="scientific">Desulfomonile tiedjei (strain ATCC 49306 / DSM 6799 / DCB-1)</name>
    <dbReference type="NCBI Taxonomy" id="706587"/>
    <lineage>
        <taxon>Bacteria</taxon>
        <taxon>Pseudomonadati</taxon>
        <taxon>Thermodesulfobacteriota</taxon>
        <taxon>Desulfomonilia</taxon>
        <taxon>Desulfomonilales</taxon>
        <taxon>Desulfomonilaceae</taxon>
        <taxon>Desulfomonile</taxon>
    </lineage>
</organism>
<dbReference type="GO" id="GO:0031419">
    <property type="term" value="F:cobalamin binding"/>
    <property type="evidence" value="ECO:0007669"/>
    <property type="project" value="InterPro"/>
</dbReference>
<evidence type="ECO:0000259" key="7">
    <source>
        <dbReference type="PROSITE" id="PS51332"/>
    </source>
</evidence>
<dbReference type="InterPro" id="IPR058240">
    <property type="entry name" value="rSAM_sf"/>
</dbReference>
<protein>
    <submittedName>
        <fullName evidence="9">Fe-S oxidoreductase</fullName>
    </submittedName>
</protein>
<dbReference type="InterPro" id="IPR034466">
    <property type="entry name" value="Methyltransferase_Class_B"/>
</dbReference>
<dbReference type="InterPro" id="IPR006158">
    <property type="entry name" value="Cobalamin-bd"/>
</dbReference>
<accession>I4C0B9</accession>
<comment type="cofactor">
    <cofactor evidence="1">
        <name>[4Fe-4S] cluster</name>
        <dbReference type="ChEBI" id="CHEBI:49883"/>
    </cofactor>
</comment>
<dbReference type="InterPro" id="IPR051198">
    <property type="entry name" value="BchE-like"/>
</dbReference>
<keyword evidence="2" id="KW-0949">S-adenosyl-L-methionine</keyword>
<dbReference type="SMART" id="SM00729">
    <property type="entry name" value="Elp3"/>
    <property type="match status" value="1"/>
</dbReference>
<dbReference type="InterPro" id="IPR007197">
    <property type="entry name" value="rSAM"/>
</dbReference>
<dbReference type="STRING" id="706587.Desti_0268"/>
<dbReference type="AlphaFoldDB" id="I4C0B9"/>
<dbReference type="GO" id="GO:0003755">
    <property type="term" value="F:peptidyl-prolyl cis-trans isomerase activity"/>
    <property type="evidence" value="ECO:0007669"/>
    <property type="project" value="InterPro"/>
</dbReference>
<evidence type="ECO:0000256" key="4">
    <source>
        <dbReference type="ARBA" id="ARBA00023004"/>
    </source>
</evidence>
<reference evidence="10" key="1">
    <citation type="submission" date="2012-06" db="EMBL/GenBank/DDBJ databases">
        <title>Complete sequence of chromosome of Desulfomonile tiedjei DSM 6799.</title>
        <authorList>
            <person name="Lucas S."/>
            <person name="Copeland A."/>
            <person name="Lapidus A."/>
            <person name="Glavina del Rio T."/>
            <person name="Dalin E."/>
            <person name="Tice H."/>
            <person name="Bruce D."/>
            <person name="Goodwin L."/>
            <person name="Pitluck S."/>
            <person name="Peters L."/>
            <person name="Ovchinnikova G."/>
            <person name="Zeytun A."/>
            <person name="Lu M."/>
            <person name="Kyrpides N."/>
            <person name="Mavromatis K."/>
            <person name="Ivanova N."/>
            <person name="Brettin T."/>
            <person name="Detter J.C."/>
            <person name="Han C."/>
            <person name="Larimer F."/>
            <person name="Land M."/>
            <person name="Hauser L."/>
            <person name="Markowitz V."/>
            <person name="Cheng J.-F."/>
            <person name="Hugenholtz P."/>
            <person name="Woyke T."/>
            <person name="Wu D."/>
            <person name="Spring S."/>
            <person name="Schroeder M."/>
            <person name="Brambilla E."/>
            <person name="Klenk H.-P."/>
            <person name="Eisen J.A."/>
        </authorList>
    </citation>
    <scope>NUCLEOTIDE SEQUENCE [LARGE SCALE GENOMIC DNA]</scope>
    <source>
        <strain evidence="10">ATCC 49306 / DSM 6799 / DCB-1</strain>
    </source>
</reference>
<dbReference type="InterPro" id="IPR006638">
    <property type="entry name" value="Elp3/MiaA/NifB-like_rSAM"/>
</dbReference>
<dbReference type="SFLD" id="SFLDG01123">
    <property type="entry name" value="methyltransferase_(Class_B)"/>
    <property type="match status" value="1"/>
</dbReference>
<dbReference type="SFLD" id="SFLDS00029">
    <property type="entry name" value="Radical_SAM"/>
    <property type="match status" value="1"/>
</dbReference>
<dbReference type="Proteomes" id="UP000006055">
    <property type="component" value="Chromosome"/>
</dbReference>
<dbReference type="InterPro" id="IPR046357">
    <property type="entry name" value="PPIase_dom_sf"/>
</dbReference>
<dbReference type="Pfam" id="PF02310">
    <property type="entry name" value="B12-binding"/>
    <property type="match status" value="1"/>
</dbReference>
<feature type="region of interest" description="Disordered" evidence="6">
    <location>
        <begin position="774"/>
        <end position="793"/>
    </location>
</feature>
<feature type="domain" description="B12-binding" evidence="7">
    <location>
        <begin position="1"/>
        <end position="141"/>
    </location>
</feature>
<keyword evidence="5" id="KW-0411">Iron-sulfur</keyword>
<gene>
    <name evidence="9" type="ordered locus">Desti_0268</name>
</gene>
<evidence type="ECO:0000256" key="6">
    <source>
        <dbReference type="SAM" id="MobiDB-lite"/>
    </source>
</evidence>
<sequence length="793" mass="89646">MSFLFINVNHDVGYESSESIPISLGYILAALKSRGYDGIILDDLRDRPLSLNVLEKWIRRLDPSVIGFTSYQSTIERIRFFCRYIKSRHRRIQIVLGGPQAVLMPSEALRELEDVDVLSRMEGETVLLEMAGALTAGRPMESVSGITCRCSGKIIDTVSDLEIPENLDEYPSPYLTNILNLEGKTTAILLSSRGCTHVCWFCITPGICKGKVRYHSIDRVLEEMRVLASRGIERFWFADPNFTEDRNRTEELLRRKMESGITTPFWCQTRADLIDAGLMKKLAAAGADTIAFGLESGSPGVLEKTKKGILLEQLRENVAAAQSLGMEAELFSIFGLPGETVDDARQTMEFVRSLGIPIQSNSGSQQMQLYFGSVYQKNPAKFGIFPLNGHRPAYLSVGDRFTTDYMNASEMRKVRNLWVLANEQMEMDVYYKQRTFEILDFLLSNKDDLKDEPTLHAYGALTASVIEEFDLLQDFLDGYSRLQTDGSQEVDQLVSALSFFQETDEPAGPEDRVIFDSRSWIDGVPFTGISGKFWDVLLGRGLLLPEFELGFLGARQGDDREFSFVFPDDYGQEELRGKKVDVQAKIHKIFKSRHVSNLAEFRRLRIENHYKFQDLDLLRDQNEILYYLALRDSDTEALLRAPSHFLAYLHKLAKLGKRQQVANLAALVKGKPTALNALADTLITVGKYDWALEYYKQLEEELPSSMLKQVRCLLQLGQPEEALRIMDHIPESSDLAFQETLLQCLKSAKPESNRIPSLEHHVLNLKVNAALGRETASRRSQSGLPPLVHGETE</sequence>
<keyword evidence="4" id="KW-0408">Iron</keyword>
<dbReference type="KEGG" id="dti:Desti_0268"/>
<dbReference type="SUPFAM" id="SSF102114">
    <property type="entry name" value="Radical SAM enzymes"/>
    <property type="match status" value="1"/>
</dbReference>
<dbReference type="InterPro" id="IPR011990">
    <property type="entry name" value="TPR-like_helical_dom_sf"/>
</dbReference>
<dbReference type="Pfam" id="PF04055">
    <property type="entry name" value="Radical_SAM"/>
    <property type="match status" value="1"/>
</dbReference>
<dbReference type="eggNOG" id="COG0544">
    <property type="taxonomic scope" value="Bacteria"/>
</dbReference>
<evidence type="ECO:0000256" key="5">
    <source>
        <dbReference type="ARBA" id="ARBA00023014"/>
    </source>
</evidence>
<evidence type="ECO:0000313" key="10">
    <source>
        <dbReference type="Proteomes" id="UP000006055"/>
    </source>
</evidence>
<dbReference type="EMBL" id="CP003360">
    <property type="protein sequence ID" value="AFM23010.1"/>
    <property type="molecule type" value="Genomic_DNA"/>
</dbReference>
<name>I4C0B9_DESTA</name>
<dbReference type="InterPro" id="IPR023404">
    <property type="entry name" value="rSAM_horseshoe"/>
</dbReference>
<dbReference type="GO" id="GO:0051539">
    <property type="term" value="F:4 iron, 4 sulfur cluster binding"/>
    <property type="evidence" value="ECO:0007669"/>
    <property type="project" value="UniProtKB-KW"/>
</dbReference>
<evidence type="ECO:0000313" key="9">
    <source>
        <dbReference type="EMBL" id="AFM23010.1"/>
    </source>
</evidence>
<dbReference type="PANTHER" id="PTHR43409:SF16">
    <property type="entry name" value="SLR0320 PROTEIN"/>
    <property type="match status" value="1"/>
</dbReference>
<evidence type="ECO:0000256" key="1">
    <source>
        <dbReference type="ARBA" id="ARBA00001966"/>
    </source>
</evidence>
<dbReference type="Gene3D" id="3.40.50.280">
    <property type="entry name" value="Cobalamin-binding domain"/>
    <property type="match status" value="1"/>
</dbReference>
<evidence type="ECO:0000256" key="3">
    <source>
        <dbReference type="ARBA" id="ARBA00022723"/>
    </source>
</evidence>
<dbReference type="Gene3D" id="1.25.40.10">
    <property type="entry name" value="Tetratricopeptide repeat domain"/>
    <property type="match status" value="1"/>
</dbReference>
<dbReference type="Gene3D" id="3.10.50.40">
    <property type="match status" value="1"/>
</dbReference>
<dbReference type="PROSITE" id="PS51332">
    <property type="entry name" value="B12_BINDING"/>
    <property type="match status" value="1"/>
</dbReference>
<dbReference type="PANTHER" id="PTHR43409">
    <property type="entry name" value="ANAEROBIC MAGNESIUM-PROTOPORPHYRIN IX MONOMETHYL ESTER CYCLASE-RELATED"/>
    <property type="match status" value="1"/>
</dbReference>
<dbReference type="GO" id="GO:0005829">
    <property type="term" value="C:cytosol"/>
    <property type="evidence" value="ECO:0007669"/>
    <property type="project" value="TreeGrafter"/>
</dbReference>
<evidence type="ECO:0000256" key="2">
    <source>
        <dbReference type="ARBA" id="ARBA00022691"/>
    </source>
</evidence>
<dbReference type="HOGENOM" id="CLU_358927_0_0_7"/>
<dbReference type="CDD" id="cd02068">
    <property type="entry name" value="radical_SAM_B12_BD"/>
    <property type="match status" value="1"/>
</dbReference>
<dbReference type="GO" id="GO:0046872">
    <property type="term" value="F:metal ion binding"/>
    <property type="evidence" value="ECO:0007669"/>
    <property type="project" value="UniProtKB-KW"/>
</dbReference>
<keyword evidence="10" id="KW-1185">Reference proteome</keyword>
<dbReference type="Gene3D" id="3.80.30.20">
    <property type="entry name" value="tm_1862 like domain"/>
    <property type="match status" value="1"/>
</dbReference>
<feature type="domain" description="Radical SAM core" evidence="8">
    <location>
        <begin position="181"/>
        <end position="415"/>
    </location>
</feature>
<dbReference type="CDD" id="cd01335">
    <property type="entry name" value="Radical_SAM"/>
    <property type="match status" value="1"/>
</dbReference>
<dbReference type="SFLD" id="SFLDG01082">
    <property type="entry name" value="B12-binding_domain_containing"/>
    <property type="match status" value="1"/>
</dbReference>
<evidence type="ECO:0000259" key="8">
    <source>
        <dbReference type="PROSITE" id="PS51918"/>
    </source>
</evidence>
<dbReference type="OrthoDB" id="9762608at2"/>
<dbReference type="SUPFAM" id="SSF48452">
    <property type="entry name" value="TPR-like"/>
    <property type="match status" value="1"/>
</dbReference>
<dbReference type="eggNOG" id="COG1032">
    <property type="taxonomic scope" value="Bacteria"/>
</dbReference>
<dbReference type="PROSITE" id="PS51918">
    <property type="entry name" value="RADICAL_SAM"/>
    <property type="match status" value="1"/>
</dbReference>
<keyword evidence="3" id="KW-0479">Metal-binding</keyword>
<proteinExistence type="predicted"/>